<dbReference type="Gene3D" id="1.25.40.10">
    <property type="entry name" value="Tetratricopeptide repeat domain"/>
    <property type="match status" value="3"/>
</dbReference>
<dbReference type="EMBL" id="JXLP01000002">
    <property type="protein sequence ID" value="KIL79890.1"/>
    <property type="molecule type" value="Genomic_DNA"/>
</dbReference>
<dbReference type="Proteomes" id="UP000031982">
    <property type="component" value="Unassembled WGS sequence"/>
</dbReference>
<sequence length="513" mass="59237">MVAFLSISLQASAERLLPSLYEIIIEPKDKKVAVRLFFHYDNNIERCCPGYTGSTCGLNESGYSVRCRQDCSERSSRLHSLHNRKLFCRKDSEKMSYAQQMLESLEKGEDQKAFSLFKKVQSFSSDEEKFSLAEQLYGLGFLAEAQKLYQGLLEAFPEEGELRVLLAEVLVDMDKEEEAMLLLEQLNQADENYPRALLLLADLYQMQGLYEVSEQKLQAAKELLPDEPVIQFALAEFYSEQGRFLEAVRLYKELLAGGQEEIAGISIHQRLAEALSAGGAFEESLGFYEKALEGQLEINTLFGYAFTAFQAGFYQTAIAKFEELKALDPDYHSIYLYLAKAYEREEELEKSIEAAKEGLRHDEFHKELHFIAGKLSLKLGREEEAEQFLRSALALDPEFSEAALTLNKLFFHQERYEDVLEITELLKREGESDPQFLWDEAKALNELENYSQALTAYEEAYNFFKDQVHFLEEYSYFLMEEGKRQEARQIFRKLLQTDPANEEWLLLIERLSD</sequence>
<protein>
    <submittedName>
        <fullName evidence="3">TPR-repeat-containing protein</fullName>
    </submittedName>
</protein>
<evidence type="ECO:0000313" key="3">
    <source>
        <dbReference type="EMBL" id="KIL79890.1"/>
    </source>
</evidence>
<dbReference type="Pfam" id="PF14559">
    <property type="entry name" value="TPR_19"/>
    <property type="match status" value="1"/>
</dbReference>
<dbReference type="SMART" id="SM00028">
    <property type="entry name" value="TPR"/>
    <property type="match status" value="6"/>
</dbReference>
<dbReference type="PROSITE" id="PS50005">
    <property type="entry name" value="TPR"/>
    <property type="match status" value="2"/>
</dbReference>
<evidence type="ECO:0000256" key="2">
    <source>
        <dbReference type="SAM" id="Coils"/>
    </source>
</evidence>
<dbReference type="Pfam" id="PF13429">
    <property type="entry name" value="TPR_15"/>
    <property type="match status" value="1"/>
</dbReference>
<dbReference type="InterPro" id="IPR011990">
    <property type="entry name" value="TPR-like_helical_dom_sf"/>
</dbReference>
<dbReference type="Pfam" id="PF13176">
    <property type="entry name" value="TPR_7"/>
    <property type="match status" value="1"/>
</dbReference>
<feature type="repeat" description="TPR" evidence="1">
    <location>
        <begin position="468"/>
        <end position="501"/>
    </location>
</feature>
<evidence type="ECO:0000256" key="1">
    <source>
        <dbReference type="PROSITE-ProRule" id="PRU00339"/>
    </source>
</evidence>
<name>A0ABR5AZ53_BACBA</name>
<dbReference type="PANTHER" id="PTHR12558:SF13">
    <property type="entry name" value="CELL DIVISION CYCLE PROTEIN 27 HOMOLOG"/>
    <property type="match status" value="1"/>
</dbReference>
<keyword evidence="1" id="KW-0802">TPR repeat</keyword>
<gene>
    <name evidence="3" type="ORF">SD77_2344</name>
</gene>
<feature type="coiled-coil region" evidence="2">
    <location>
        <begin position="440"/>
        <end position="467"/>
    </location>
</feature>
<reference evidence="3 4" key="1">
    <citation type="submission" date="2015-01" db="EMBL/GenBank/DDBJ databases">
        <title>Genome Assembly of Bacillus badius MTCC 1458.</title>
        <authorList>
            <person name="Verma A."/>
            <person name="Khatri I."/>
            <person name="Mual P."/>
            <person name="Subramanian S."/>
            <person name="Krishnamurthi S."/>
        </authorList>
    </citation>
    <scope>NUCLEOTIDE SEQUENCE [LARGE SCALE GENOMIC DNA]</scope>
    <source>
        <strain evidence="3 4">MTCC 1458</strain>
    </source>
</reference>
<dbReference type="SUPFAM" id="SSF48452">
    <property type="entry name" value="TPR-like"/>
    <property type="match status" value="2"/>
</dbReference>
<keyword evidence="2" id="KW-0175">Coiled coil</keyword>
<keyword evidence="4" id="KW-1185">Reference proteome</keyword>
<dbReference type="InterPro" id="IPR019734">
    <property type="entry name" value="TPR_rpt"/>
</dbReference>
<accession>A0ABR5AZ53</accession>
<evidence type="ECO:0000313" key="4">
    <source>
        <dbReference type="Proteomes" id="UP000031982"/>
    </source>
</evidence>
<organism evidence="3 4">
    <name type="scientific">Bacillus badius</name>
    <dbReference type="NCBI Taxonomy" id="1455"/>
    <lineage>
        <taxon>Bacteria</taxon>
        <taxon>Bacillati</taxon>
        <taxon>Bacillota</taxon>
        <taxon>Bacilli</taxon>
        <taxon>Bacillales</taxon>
        <taxon>Bacillaceae</taxon>
        <taxon>Pseudobacillus</taxon>
    </lineage>
</organism>
<dbReference type="PANTHER" id="PTHR12558">
    <property type="entry name" value="CELL DIVISION CYCLE 16,23,27"/>
    <property type="match status" value="1"/>
</dbReference>
<proteinExistence type="predicted"/>
<feature type="repeat" description="TPR" evidence="1">
    <location>
        <begin position="366"/>
        <end position="399"/>
    </location>
</feature>
<comment type="caution">
    <text evidence="3">The sequence shown here is derived from an EMBL/GenBank/DDBJ whole genome shotgun (WGS) entry which is preliminary data.</text>
</comment>